<keyword evidence="3" id="KW-1185">Reference proteome</keyword>
<keyword evidence="1" id="KW-1133">Transmembrane helix</keyword>
<accession>A0A1Y1JA61</accession>
<protein>
    <submittedName>
        <fullName evidence="2">Variable surface protein</fullName>
    </submittedName>
</protein>
<name>A0A1Y1JA61_PLAGO</name>
<dbReference type="Proteomes" id="UP000195521">
    <property type="component" value="Unassembled WGS sequence"/>
</dbReference>
<evidence type="ECO:0000256" key="1">
    <source>
        <dbReference type="SAM" id="Phobius"/>
    </source>
</evidence>
<feature type="transmembrane region" description="Helical" evidence="1">
    <location>
        <begin position="201"/>
        <end position="220"/>
    </location>
</feature>
<evidence type="ECO:0000313" key="3">
    <source>
        <dbReference type="Proteomes" id="UP000195521"/>
    </source>
</evidence>
<proteinExistence type="predicted"/>
<gene>
    <name evidence="2" type="ORF">PGO_040000</name>
</gene>
<comment type="caution">
    <text evidence="2">The sequence shown here is derived from an EMBL/GenBank/DDBJ whole genome shotgun (WGS) entry which is preliminary data.</text>
</comment>
<dbReference type="Pfam" id="PF05795">
    <property type="entry name" value="Plasmodium_Vir"/>
    <property type="match status" value="1"/>
</dbReference>
<evidence type="ECO:0000313" key="2">
    <source>
        <dbReference type="EMBL" id="GAW79401.1"/>
    </source>
</evidence>
<dbReference type="RefSeq" id="XP_028541990.1">
    <property type="nucleotide sequence ID" value="XM_028686189.1"/>
</dbReference>
<organism evidence="2 3">
    <name type="scientific">Plasmodium gonderi</name>
    <dbReference type="NCBI Taxonomy" id="77519"/>
    <lineage>
        <taxon>Eukaryota</taxon>
        <taxon>Sar</taxon>
        <taxon>Alveolata</taxon>
        <taxon>Apicomplexa</taxon>
        <taxon>Aconoidasida</taxon>
        <taxon>Haemosporida</taxon>
        <taxon>Plasmodiidae</taxon>
        <taxon>Plasmodium</taxon>
        <taxon>Plasmodium (Plasmodium)</taxon>
    </lineage>
</organism>
<dbReference type="InterPro" id="IPR008780">
    <property type="entry name" value="Plasmodium_Vir"/>
</dbReference>
<dbReference type="EMBL" id="BDQF01000004">
    <property type="protein sequence ID" value="GAW79401.1"/>
    <property type="molecule type" value="Genomic_DNA"/>
</dbReference>
<sequence>MTRNKIYVLLGKFGEYEQKMNQCKEQNPGRASNDDICDSFDTDIFGGTNKTPLKGKCPQIFCYLKSILNEDKTRFSELGCKYLNYWLYKDVLNRKYINGILGFYQTLIGRLKNVFDDQIVAHARGKYIQDDNLAKITAIADMKACLDIKKSNGKYSVYHQFCEELEEFIHLYNIETNTEGSINAASLKVPRCKTNTSASTIIPTIIILLIPTLLFILYNVNQDFSPYDSRFRRAITKIIEKWQNINTKERGIVQQSDISNSFSCDSRYYMLYNST</sequence>
<keyword evidence="1" id="KW-0472">Membrane</keyword>
<dbReference type="AlphaFoldDB" id="A0A1Y1JA61"/>
<dbReference type="OrthoDB" id="10677103at2759"/>
<dbReference type="GeneID" id="39746112"/>
<keyword evidence="1" id="KW-0812">Transmembrane</keyword>
<reference evidence="3" key="1">
    <citation type="submission" date="2017-04" db="EMBL/GenBank/DDBJ databases">
        <title>Plasmodium gonderi genome.</title>
        <authorList>
            <person name="Arisue N."/>
            <person name="Honma H."/>
            <person name="Kawai S."/>
            <person name="Tougan T."/>
            <person name="Tanabe K."/>
            <person name="Horii T."/>
        </authorList>
    </citation>
    <scope>NUCLEOTIDE SEQUENCE [LARGE SCALE GENOMIC DNA]</scope>
    <source>
        <strain evidence="3">ATCC 30045</strain>
    </source>
</reference>